<dbReference type="EMBL" id="WNZZ01000003">
    <property type="protein sequence ID" value="MUG22160.1"/>
    <property type="molecule type" value="Genomic_DNA"/>
</dbReference>
<evidence type="ECO:0000256" key="2">
    <source>
        <dbReference type="ARBA" id="ARBA00005989"/>
    </source>
</evidence>
<dbReference type="PATRIC" id="fig|44252.3.peg.674"/>
<reference evidence="7 9" key="2">
    <citation type="submission" date="2019-11" db="EMBL/GenBank/DDBJ databases">
        <title>Draft genome sequences of five Paenibacillus species of dairy origin.</title>
        <authorList>
            <person name="Olajide A.M."/>
            <person name="Chen S."/>
            <person name="Lapointe G."/>
        </authorList>
    </citation>
    <scope>NUCLEOTIDE SEQUENCE [LARGE SCALE GENOMIC DNA]</scope>
    <source>
        <strain evidence="7 9">3CT49</strain>
    </source>
</reference>
<proteinExistence type="inferred from homology"/>
<evidence type="ECO:0000313" key="7">
    <source>
        <dbReference type="EMBL" id="MUG22160.1"/>
    </source>
</evidence>
<keyword evidence="3" id="KW-0732">Signal</keyword>
<feature type="region of interest" description="Disordered" evidence="4">
    <location>
        <begin position="35"/>
        <end position="64"/>
    </location>
</feature>
<gene>
    <name evidence="6" type="ORF">DJ90_6146</name>
    <name evidence="7" type="ORF">GNQ08_06920</name>
</gene>
<evidence type="ECO:0000313" key="8">
    <source>
        <dbReference type="Proteomes" id="UP000029278"/>
    </source>
</evidence>
<dbReference type="PANTHER" id="PTHR39192">
    <property type="entry name" value="IRON UPTAKE SYSTEM COMPONENT EFEO"/>
    <property type="match status" value="1"/>
</dbReference>
<evidence type="ECO:0000256" key="4">
    <source>
        <dbReference type="SAM" id="MobiDB-lite"/>
    </source>
</evidence>
<evidence type="ECO:0000313" key="9">
    <source>
        <dbReference type="Proteomes" id="UP000442469"/>
    </source>
</evidence>
<comment type="subcellular location">
    <subcellularLocation>
        <location evidence="1">Cell envelope</location>
    </subcellularLocation>
</comment>
<keyword evidence="8" id="KW-1185">Reference proteome</keyword>
<organism evidence="6 8">
    <name type="scientific">Paenibacillus macerans</name>
    <name type="common">Bacillus macerans</name>
    <dbReference type="NCBI Taxonomy" id="44252"/>
    <lineage>
        <taxon>Bacteria</taxon>
        <taxon>Bacillati</taxon>
        <taxon>Bacillota</taxon>
        <taxon>Bacilli</taxon>
        <taxon>Bacillales</taxon>
        <taxon>Paenibacillaceae</taxon>
        <taxon>Paenibacillus</taxon>
    </lineage>
</organism>
<evidence type="ECO:0000256" key="3">
    <source>
        <dbReference type="ARBA" id="ARBA00022729"/>
    </source>
</evidence>
<dbReference type="InterPro" id="IPR038352">
    <property type="entry name" value="Imelysin_sf"/>
</dbReference>
<sequence length="308" mass="33164">MNYRYTVSTALILSAALLLSGCGDGKQAENGSLAQTASGGAASGGAAGGNGADSHNVANGNGAESAKPDFQTAIGQYREYVIQECDAFVTETGKFVEAVNGGDIETAKALYAPARMHYERIEPIAEALGDLDPNIDARDGDVDAAEWRGFHRIEKALWEDGSTDGQKEFADRLLSDAKQLRALVETVDIQAPLLVTGAVELLNEVSTSKVTGEEERYSRTDLYDFAANVEGAKKIYELLSPQLAKQDAELDKQIAERFAALEQELAQFKEGKGYMNYDQLKEEDVRKLSQNLDALAEPLSNMGTLLGV</sequence>
<feature type="domain" description="Imelysin-like" evidence="5">
    <location>
        <begin position="76"/>
        <end position="301"/>
    </location>
</feature>
<dbReference type="PANTHER" id="PTHR39192:SF1">
    <property type="entry name" value="IRON UPTAKE SYSTEM COMPONENT EFEO"/>
    <property type="match status" value="1"/>
</dbReference>
<dbReference type="CDD" id="cd14656">
    <property type="entry name" value="Imelysin-like_EfeO"/>
    <property type="match status" value="1"/>
</dbReference>
<keyword evidence="7" id="KW-0449">Lipoprotein</keyword>
<dbReference type="GeneID" id="77011885"/>
<evidence type="ECO:0000259" key="5">
    <source>
        <dbReference type="Pfam" id="PF09375"/>
    </source>
</evidence>
<reference evidence="6 8" key="1">
    <citation type="submission" date="2014-04" db="EMBL/GenBank/DDBJ databases">
        <authorList>
            <person name="Bishop-Lilly K.A."/>
            <person name="Broomall S.M."/>
            <person name="Chain P.S."/>
            <person name="Chertkov O."/>
            <person name="Coyne S.R."/>
            <person name="Daligault H.E."/>
            <person name="Davenport K.W."/>
            <person name="Erkkila T."/>
            <person name="Frey K.G."/>
            <person name="Gibbons H.S."/>
            <person name="Gu W."/>
            <person name="Jaissle J."/>
            <person name="Johnson S.L."/>
            <person name="Koroleva G.I."/>
            <person name="Ladner J.T."/>
            <person name="Lo C.-C."/>
            <person name="Minogue T.D."/>
            <person name="Munk C."/>
            <person name="Palacios G.F."/>
            <person name="Redden C.L."/>
            <person name="Rosenzweig C.N."/>
            <person name="Scholz M.B."/>
            <person name="Teshima H."/>
            <person name="Xu Y."/>
        </authorList>
    </citation>
    <scope>NUCLEOTIDE SEQUENCE [LARGE SCALE GENOMIC DNA]</scope>
    <source>
        <strain evidence="6 8">8244</strain>
    </source>
</reference>
<evidence type="ECO:0000313" key="6">
    <source>
        <dbReference type="EMBL" id="KFN11401.1"/>
    </source>
</evidence>
<dbReference type="Gene3D" id="1.20.1420.20">
    <property type="entry name" value="M75 peptidase, HXXE motif"/>
    <property type="match status" value="1"/>
</dbReference>
<feature type="compositionally biased region" description="Gly residues" evidence="4">
    <location>
        <begin position="41"/>
        <end position="51"/>
    </location>
</feature>
<protein>
    <submittedName>
        <fullName evidence="7">EfeM/EfeO family lipoprotein</fullName>
    </submittedName>
    <submittedName>
        <fullName evidence="6">Imelysin family protein</fullName>
    </submittedName>
</protein>
<dbReference type="InterPro" id="IPR053377">
    <property type="entry name" value="Iron_uptake_EfeM/EfeO"/>
</dbReference>
<dbReference type="HOGENOM" id="CLU_050342_0_1_9"/>
<dbReference type="Proteomes" id="UP000029278">
    <property type="component" value="Unassembled WGS sequence"/>
</dbReference>
<dbReference type="InterPro" id="IPR050894">
    <property type="entry name" value="EfeM/EfeO_iron_uptake"/>
</dbReference>
<comment type="similarity">
    <text evidence="2">Belongs to the EfeM/EfeO family.</text>
</comment>
<dbReference type="InterPro" id="IPR034981">
    <property type="entry name" value="Imelysin-like_EfeO/Algp7"/>
</dbReference>
<dbReference type="EMBL" id="JMQA01000010">
    <property type="protein sequence ID" value="KFN11401.1"/>
    <property type="molecule type" value="Genomic_DNA"/>
</dbReference>
<name>A0A091A542_PAEMA</name>
<comment type="caution">
    <text evidence="6">The sequence shown here is derived from an EMBL/GenBank/DDBJ whole genome shotgun (WGS) entry which is preliminary data.</text>
</comment>
<evidence type="ECO:0000256" key="1">
    <source>
        <dbReference type="ARBA" id="ARBA00004196"/>
    </source>
</evidence>
<accession>A0A091A542</accession>
<dbReference type="GO" id="GO:0030313">
    <property type="term" value="C:cell envelope"/>
    <property type="evidence" value="ECO:0007669"/>
    <property type="project" value="UniProtKB-SubCell"/>
</dbReference>
<dbReference type="PROSITE" id="PS51257">
    <property type="entry name" value="PROKAR_LIPOPROTEIN"/>
    <property type="match status" value="1"/>
</dbReference>
<dbReference type="Pfam" id="PF09375">
    <property type="entry name" value="Peptidase_M75"/>
    <property type="match status" value="1"/>
</dbReference>
<dbReference type="AlphaFoldDB" id="A0A091A542"/>
<dbReference type="STRING" id="44252.DJ90_6146"/>
<dbReference type="NCBIfam" id="NF041757">
    <property type="entry name" value="EfeO"/>
    <property type="match status" value="1"/>
</dbReference>
<dbReference type="OrthoDB" id="7348379at2"/>
<dbReference type="InterPro" id="IPR018976">
    <property type="entry name" value="Imelysin-like"/>
</dbReference>
<dbReference type="RefSeq" id="WP_036620393.1">
    <property type="nucleotide sequence ID" value="NZ_BOSD01000007.1"/>
</dbReference>
<dbReference type="Proteomes" id="UP000442469">
    <property type="component" value="Unassembled WGS sequence"/>
</dbReference>